<feature type="transmembrane region" description="Helical" evidence="1">
    <location>
        <begin position="63"/>
        <end position="81"/>
    </location>
</feature>
<evidence type="ECO:0000313" key="3">
    <source>
        <dbReference type="EMBL" id="KYC46750.1"/>
    </source>
</evidence>
<feature type="transmembrane region" description="Helical" evidence="1">
    <location>
        <begin position="87"/>
        <end position="105"/>
    </location>
</feature>
<evidence type="ECO:0000313" key="4">
    <source>
        <dbReference type="EMBL" id="KYC49237.1"/>
    </source>
</evidence>
<gene>
    <name evidence="2" type="ORF">APG10_01530</name>
    <name evidence="3" type="ORF">APG11_01690</name>
    <name evidence="4" type="ORF">APG12_01619</name>
</gene>
<keyword evidence="1" id="KW-0472">Membrane</keyword>
<accession>A0A150IW81</accession>
<dbReference type="Proteomes" id="UP000092403">
    <property type="component" value="Unassembled WGS sequence"/>
</dbReference>
<feature type="transmembrane region" description="Helical" evidence="1">
    <location>
        <begin position="153"/>
        <end position="181"/>
    </location>
</feature>
<dbReference type="AlphaFoldDB" id="A0A150IW81"/>
<evidence type="ECO:0000256" key="1">
    <source>
        <dbReference type="SAM" id="Phobius"/>
    </source>
</evidence>
<keyword evidence="1" id="KW-1133">Transmembrane helix</keyword>
<feature type="transmembrane region" description="Helical" evidence="1">
    <location>
        <begin position="222"/>
        <end position="244"/>
    </location>
</feature>
<evidence type="ECO:0000313" key="6">
    <source>
        <dbReference type="Proteomes" id="UP000092401"/>
    </source>
</evidence>
<organism evidence="4 7">
    <name type="scientific">Candidatus Methanofastidiosum methylothiophilum</name>
    <dbReference type="NCBI Taxonomy" id="1705564"/>
    <lineage>
        <taxon>Archaea</taxon>
        <taxon>Methanobacteriati</taxon>
        <taxon>Methanobacteriota</taxon>
        <taxon>Stenosarchaea group</taxon>
        <taxon>Candidatus Methanofastidiosia</taxon>
        <taxon>Candidatus Methanofastidiosales</taxon>
        <taxon>Candidatus Methanofastidiosaceae</taxon>
        <taxon>Candidatus Methanofastidiosum</taxon>
    </lineage>
</organism>
<feature type="transmembrane region" description="Helical" evidence="1">
    <location>
        <begin position="193"/>
        <end position="210"/>
    </location>
</feature>
<protein>
    <recommendedName>
        <fullName evidence="8">Glycosyltransferase RgtA/B/C/D-like domain-containing protein</fullName>
    </recommendedName>
</protein>
<proteinExistence type="predicted"/>
<accession>A0A150IP81</accession>
<dbReference type="EMBL" id="LNGE01000048">
    <property type="protein sequence ID" value="KYC44685.1"/>
    <property type="molecule type" value="Genomic_DNA"/>
</dbReference>
<evidence type="ECO:0000313" key="7">
    <source>
        <dbReference type="Proteomes" id="UP000092403"/>
    </source>
</evidence>
<feature type="transmembrane region" description="Helical" evidence="1">
    <location>
        <begin position="125"/>
        <end position="147"/>
    </location>
</feature>
<dbReference type="Proteomes" id="UP000092401">
    <property type="component" value="Unassembled WGS sequence"/>
</dbReference>
<keyword evidence="1" id="KW-0812">Transmembrane</keyword>
<evidence type="ECO:0000313" key="2">
    <source>
        <dbReference type="EMBL" id="KYC44685.1"/>
    </source>
</evidence>
<sequence length="594" mass="67196">MADNTIILFHTVLLILNISNLPADQKDWSYHLMIAKMFVEEKSFLWDYYEFAPIGRPHLYPPFLHLLFAATNILGMGWVTIQKFYGILIYPVSLLSTFFVSRDLFGKKVGLFAVVILSASYNYWWWQISIAPTSLIFGLFPLAMWTVYKKKTILSIALLSVFLWTHFSSFLVVLAVGIFGVLKRDYLKYNMKIIAVSLITYIPWAIHVIMNRDWIHGNWSSFSNMPTFGVVTIIFSLLGVYFLLKRRDVKDILILSAIPSTILVGVLYGFRFFMHAPVILAILMALGAYETSTRIDKNAVYVFLIAFLLISYTGEPTLRLMGRGGPQIIGAPGPEARHGTNPIGEAGPLQGFSPVVIQSTPLKENLNALLGMQPRILKISPYLSEDAYKLYDFIIKNTNKDEIIHVQGGPIATCISLFTDRRTDNGMWREVTNEEMGKSPPNNSKYGVMELNNLQRINIPQEIIIEKFGQYIIYDATKAIQIKLPQEQPRIPPLLIELSIEFRQASAFLGTDTQVATRHLIVASEKLNQLSKGAPDEKGRRILERSSIILRNKASIISNLQGQELQRVKQELLTIANLYERGDIGGALVILEKL</sequence>
<evidence type="ECO:0000313" key="5">
    <source>
        <dbReference type="Proteomes" id="UP000091929"/>
    </source>
</evidence>
<feature type="transmembrane region" description="Helical" evidence="1">
    <location>
        <begin position="298"/>
        <end position="314"/>
    </location>
</feature>
<comment type="caution">
    <text evidence="4">The sequence shown here is derived from an EMBL/GenBank/DDBJ whole genome shotgun (WGS) entry which is preliminary data.</text>
</comment>
<feature type="transmembrane region" description="Helical" evidence="1">
    <location>
        <begin position="251"/>
        <end position="268"/>
    </location>
</feature>
<feature type="transmembrane region" description="Helical" evidence="1">
    <location>
        <begin position="274"/>
        <end position="291"/>
    </location>
</feature>
<evidence type="ECO:0008006" key="8">
    <source>
        <dbReference type="Google" id="ProtNLM"/>
    </source>
</evidence>
<dbReference type="EMBL" id="LNJC01000042">
    <property type="protein sequence ID" value="KYC49237.1"/>
    <property type="molecule type" value="Genomic_DNA"/>
</dbReference>
<reference evidence="5 6" key="1">
    <citation type="journal article" date="2016" name="ISME J.">
        <title>Chasing the elusive Euryarchaeota class WSA2: genomes reveal a uniquely fastidious methyl-reducing methanogen.</title>
        <authorList>
            <person name="Nobu M.K."/>
            <person name="Narihiro T."/>
            <person name="Kuroda K."/>
            <person name="Mei R."/>
            <person name="Liu W.T."/>
        </authorList>
    </citation>
    <scope>NUCLEOTIDE SEQUENCE [LARGE SCALE GENOMIC DNA]</scope>
    <source>
        <strain evidence="2">B03fssc0709_Meth_Bin005</strain>
        <strain evidence="3">B15fssc0709_Meth_Bin003</strain>
        <strain evidence="4">BMIXfssc0709_Meth_Bin006</strain>
    </source>
</reference>
<accession>A0A150IIN9</accession>
<dbReference type="EMBL" id="LNGF01000047">
    <property type="protein sequence ID" value="KYC46750.1"/>
    <property type="molecule type" value="Genomic_DNA"/>
</dbReference>
<name>A0A150IW81_9EURY</name>
<dbReference type="Proteomes" id="UP000091929">
    <property type="component" value="Unassembled WGS sequence"/>
</dbReference>